<name>A0A4C1U6Z8_EUMVA</name>
<accession>A0A4C1U6Z8</accession>
<keyword evidence="2" id="KW-1185">Reference proteome</keyword>
<evidence type="ECO:0000313" key="2">
    <source>
        <dbReference type="Proteomes" id="UP000299102"/>
    </source>
</evidence>
<comment type="caution">
    <text evidence="1">The sequence shown here is derived from an EMBL/GenBank/DDBJ whole genome shotgun (WGS) entry which is preliminary data.</text>
</comment>
<dbReference type="Proteomes" id="UP000299102">
    <property type="component" value="Unassembled WGS sequence"/>
</dbReference>
<gene>
    <name evidence="1" type="ORF">EVAR_10661_1</name>
</gene>
<proteinExistence type="predicted"/>
<dbReference type="AlphaFoldDB" id="A0A4C1U6Z8"/>
<protein>
    <submittedName>
        <fullName evidence="1">Uncharacterized protein</fullName>
    </submittedName>
</protein>
<dbReference type="EMBL" id="BGZK01000137">
    <property type="protein sequence ID" value="GBP22152.1"/>
    <property type="molecule type" value="Genomic_DNA"/>
</dbReference>
<reference evidence="1 2" key="1">
    <citation type="journal article" date="2019" name="Commun. Biol.">
        <title>The bagworm genome reveals a unique fibroin gene that provides high tensile strength.</title>
        <authorList>
            <person name="Kono N."/>
            <person name="Nakamura H."/>
            <person name="Ohtoshi R."/>
            <person name="Tomita M."/>
            <person name="Numata K."/>
            <person name="Arakawa K."/>
        </authorList>
    </citation>
    <scope>NUCLEOTIDE SEQUENCE [LARGE SCALE GENOMIC DNA]</scope>
</reference>
<organism evidence="1 2">
    <name type="scientific">Eumeta variegata</name>
    <name type="common">Bagworm moth</name>
    <name type="synonym">Eumeta japonica</name>
    <dbReference type="NCBI Taxonomy" id="151549"/>
    <lineage>
        <taxon>Eukaryota</taxon>
        <taxon>Metazoa</taxon>
        <taxon>Ecdysozoa</taxon>
        <taxon>Arthropoda</taxon>
        <taxon>Hexapoda</taxon>
        <taxon>Insecta</taxon>
        <taxon>Pterygota</taxon>
        <taxon>Neoptera</taxon>
        <taxon>Endopterygota</taxon>
        <taxon>Lepidoptera</taxon>
        <taxon>Glossata</taxon>
        <taxon>Ditrysia</taxon>
        <taxon>Tineoidea</taxon>
        <taxon>Psychidae</taxon>
        <taxon>Oiketicinae</taxon>
        <taxon>Eumeta</taxon>
    </lineage>
</organism>
<evidence type="ECO:0000313" key="1">
    <source>
        <dbReference type="EMBL" id="GBP22152.1"/>
    </source>
</evidence>
<sequence length="79" mass="8847">MTWTGSRIKNQMWFQIKSSNAIEIEIGAETRSDSKINYRRLDILCLNETKRKSSGGALEIIGLALTRGNEDDGGVDFIL</sequence>